<dbReference type="Proteomes" id="UP000292919">
    <property type="component" value="Unassembled WGS sequence"/>
</dbReference>
<keyword evidence="6" id="KW-1185">Reference proteome</keyword>
<organism evidence="5 6">
    <name type="scientific">Desulfovibrio legallii</name>
    <dbReference type="NCBI Taxonomy" id="571438"/>
    <lineage>
        <taxon>Bacteria</taxon>
        <taxon>Pseudomonadati</taxon>
        <taxon>Thermodesulfobacteriota</taxon>
        <taxon>Desulfovibrionia</taxon>
        <taxon>Desulfovibrionales</taxon>
        <taxon>Desulfovibrionaceae</taxon>
        <taxon>Desulfovibrio</taxon>
    </lineage>
</organism>
<protein>
    <recommendedName>
        <fullName evidence="4">phosphoglycolate phosphatase</fullName>
        <ecNumber evidence="4">3.1.3.18</ecNumber>
    </recommendedName>
</protein>
<dbReference type="EC" id="3.1.3.18" evidence="4"/>
<dbReference type="InterPro" id="IPR023214">
    <property type="entry name" value="HAD_sf"/>
</dbReference>
<dbReference type="SFLD" id="SFLDS00003">
    <property type="entry name" value="Haloacid_Dehalogenase"/>
    <property type="match status" value="1"/>
</dbReference>
<gene>
    <name evidence="5" type="ORF">EB812_00985</name>
</gene>
<comment type="catalytic activity">
    <reaction evidence="1">
        <text>2-phosphoglycolate + H2O = glycolate + phosphate</text>
        <dbReference type="Rhea" id="RHEA:14369"/>
        <dbReference type="ChEBI" id="CHEBI:15377"/>
        <dbReference type="ChEBI" id="CHEBI:29805"/>
        <dbReference type="ChEBI" id="CHEBI:43474"/>
        <dbReference type="ChEBI" id="CHEBI:58033"/>
        <dbReference type="EC" id="3.1.3.18"/>
    </reaction>
</comment>
<comment type="caution">
    <text evidence="5">The sequence shown here is derived from an EMBL/GenBank/DDBJ whole genome shotgun (WGS) entry which is preliminary data.</text>
</comment>
<evidence type="ECO:0000256" key="4">
    <source>
        <dbReference type="ARBA" id="ARBA00013078"/>
    </source>
</evidence>
<dbReference type="InterPro" id="IPR023198">
    <property type="entry name" value="PGP-like_dom2"/>
</dbReference>
<dbReference type="SFLD" id="SFLDG01129">
    <property type="entry name" value="C1.5:_HAD__Beta-PGM__Phosphata"/>
    <property type="match status" value="1"/>
</dbReference>
<dbReference type="SUPFAM" id="SSF56784">
    <property type="entry name" value="HAD-like"/>
    <property type="match status" value="1"/>
</dbReference>
<accession>A0A6H3FBY4</accession>
<evidence type="ECO:0000256" key="2">
    <source>
        <dbReference type="ARBA" id="ARBA00004818"/>
    </source>
</evidence>
<dbReference type="Pfam" id="PF13419">
    <property type="entry name" value="HAD_2"/>
    <property type="match status" value="1"/>
</dbReference>
<reference evidence="5 6" key="1">
    <citation type="submission" date="2018-12" db="EMBL/GenBank/DDBJ databases">
        <title>First genome draft of Desulfovibrio legallis sp. nov.</title>
        <authorList>
            <person name="Ben Dhia O."/>
            <person name="Najjari A."/>
            <person name="Ferjani R."/>
            <person name="Fhoula I."/>
            <person name="Fardeau M.-L."/>
            <person name="Boudabbous A."/>
            <person name="Ouzari H.I."/>
        </authorList>
    </citation>
    <scope>NUCLEOTIDE SEQUENCE [LARGE SCALE GENOMIC DNA]</scope>
    <source>
        <strain evidence="5 6">H1T</strain>
    </source>
</reference>
<dbReference type="GO" id="GO:0006281">
    <property type="term" value="P:DNA repair"/>
    <property type="evidence" value="ECO:0007669"/>
    <property type="project" value="TreeGrafter"/>
</dbReference>
<dbReference type="Gene3D" id="3.40.50.1000">
    <property type="entry name" value="HAD superfamily/HAD-like"/>
    <property type="match status" value="1"/>
</dbReference>
<dbReference type="InterPro" id="IPR041492">
    <property type="entry name" value="HAD_2"/>
</dbReference>
<comment type="similarity">
    <text evidence="3">Belongs to the HAD-like hydrolase superfamily. CbbY/CbbZ/Gph/YieH family.</text>
</comment>
<dbReference type="InterPro" id="IPR036412">
    <property type="entry name" value="HAD-like_sf"/>
</dbReference>
<evidence type="ECO:0000256" key="1">
    <source>
        <dbReference type="ARBA" id="ARBA00000830"/>
    </source>
</evidence>
<evidence type="ECO:0000256" key="3">
    <source>
        <dbReference type="ARBA" id="ARBA00006171"/>
    </source>
</evidence>
<dbReference type="PROSITE" id="PS01228">
    <property type="entry name" value="COF_1"/>
    <property type="match status" value="1"/>
</dbReference>
<dbReference type="RefSeq" id="WP_130957714.1">
    <property type="nucleotide sequence ID" value="NZ_DBFBQU010000130.1"/>
</dbReference>
<sequence length="217" mass="23329">MKVFLFDLDGTLLNSLEDIALACNTVLRRHGLPEHPLPAYRQMVGRGFDYLVRSALPAATLDRTSPEALRALVDEARAWYGGHMCEHTRPYDGLDAALQSLCDQGRVLAVLSNKPDELTKDLVRRYFPAVPFALVRGARDDAPLKPDPAVPRAMLAALNVPAADACYVGDSDVDVFTAHNAGMTAVGAGWGFRGAAELEAAGAEHVLAAPCRLPDLP</sequence>
<keyword evidence="5" id="KW-0378">Hydrolase</keyword>
<dbReference type="GO" id="GO:0005829">
    <property type="term" value="C:cytosol"/>
    <property type="evidence" value="ECO:0007669"/>
    <property type="project" value="TreeGrafter"/>
</dbReference>
<evidence type="ECO:0000313" key="5">
    <source>
        <dbReference type="EMBL" id="TBH81886.1"/>
    </source>
</evidence>
<dbReference type="AlphaFoldDB" id="A0A6H3FBY4"/>
<proteinExistence type="inferred from homology"/>
<dbReference type="Gene3D" id="1.10.150.240">
    <property type="entry name" value="Putative phosphatase, domain 2"/>
    <property type="match status" value="1"/>
</dbReference>
<evidence type="ECO:0000313" key="6">
    <source>
        <dbReference type="Proteomes" id="UP000292919"/>
    </source>
</evidence>
<dbReference type="GO" id="GO:0008967">
    <property type="term" value="F:phosphoglycolate phosphatase activity"/>
    <property type="evidence" value="ECO:0007669"/>
    <property type="project" value="UniProtKB-EC"/>
</dbReference>
<dbReference type="InterPro" id="IPR050155">
    <property type="entry name" value="HAD-like_hydrolase_sf"/>
</dbReference>
<comment type="pathway">
    <text evidence="2">Organic acid metabolism; glycolate biosynthesis; glycolate from 2-phosphoglycolate: step 1/1.</text>
</comment>
<dbReference type="PANTHER" id="PTHR43434:SF1">
    <property type="entry name" value="PHOSPHOGLYCOLATE PHOSPHATASE"/>
    <property type="match status" value="1"/>
</dbReference>
<name>A0A6H3FBY4_9BACT</name>
<dbReference type="EMBL" id="SIXC01000001">
    <property type="protein sequence ID" value="TBH81886.1"/>
    <property type="molecule type" value="Genomic_DNA"/>
</dbReference>
<dbReference type="PANTHER" id="PTHR43434">
    <property type="entry name" value="PHOSPHOGLYCOLATE PHOSPHATASE"/>
    <property type="match status" value="1"/>
</dbReference>